<protein>
    <submittedName>
        <fullName evidence="5">Efflux RND transporter periplasmic adaptor subunit</fullName>
    </submittedName>
</protein>
<dbReference type="RefSeq" id="WP_323737670.1">
    <property type="nucleotide sequence ID" value="NZ_CP112932.1"/>
</dbReference>
<feature type="domain" description="YknX-like C-terminal permuted SH3-like" evidence="4">
    <location>
        <begin position="260"/>
        <end position="330"/>
    </location>
</feature>
<evidence type="ECO:0000256" key="1">
    <source>
        <dbReference type="ARBA" id="ARBA00009477"/>
    </source>
</evidence>
<dbReference type="Gene3D" id="2.40.50.100">
    <property type="match status" value="1"/>
</dbReference>
<dbReference type="Gene3D" id="1.10.287.470">
    <property type="entry name" value="Helix hairpin bin"/>
    <property type="match status" value="1"/>
</dbReference>
<dbReference type="Pfam" id="PF25917">
    <property type="entry name" value="BSH_RND"/>
    <property type="match status" value="1"/>
</dbReference>
<feature type="signal peptide" evidence="2">
    <location>
        <begin position="1"/>
        <end position="20"/>
    </location>
</feature>
<dbReference type="Proteomes" id="UP001326613">
    <property type="component" value="Chromosome"/>
</dbReference>
<evidence type="ECO:0000313" key="5">
    <source>
        <dbReference type="EMBL" id="WPY00839.1"/>
    </source>
</evidence>
<evidence type="ECO:0000259" key="3">
    <source>
        <dbReference type="Pfam" id="PF25917"/>
    </source>
</evidence>
<gene>
    <name evidence="5" type="ORF">Trichorick_00728</name>
</gene>
<accession>A0ABZ0UXN8</accession>
<feature type="domain" description="Multidrug resistance protein MdtA-like barrel-sandwich hybrid" evidence="3">
    <location>
        <begin position="58"/>
        <end position="179"/>
    </location>
</feature>
<dbReference type="InterPro" id="IPR058625">
    <property type="entry name" value="MdtA-like_BSH"/>
</dbReference>
<dbReference type="Pfam" id="PF25989">
    <property type="entry name" value="YknX_C"/>
    <property type="match status" value="1"/>
</dbReference>
<sequence length="332" mass="36703">MLHKLILALIMMLFSININAAWQKPIFIKPVMVCSVELFDKFNVAGLLRNDKNHDYYANVAGIVDFISQQQGQKIAKGDLIIGIDRALAETIRSKAQAALHLANVSYIRDQALFTKKVISFDTLDKSKLALEQAKYELAQAINTYNNMVITAPFDGEIGVSKLRMGDHVNIGDYLFSIVAGQAKTIILELPESLRKAVHTNTEVKITDSFGNVATSNVSSISQYLSENGTVRIQVNLNDKPQFTHGSYVQAELTINKHQGLAVPSLAVLQNENGNFVYQIGDNNLIKQVYVKLGTRTNNLIEIISDNLNEGDQIVLEGLTKVQDGVTVKILD</sequence>
<reference evidence="5 6" key="1">
    <citation type="submission" date="2022-10" db="EMBL/GenBank/DDBJ databases">
        <title>Host association and intracellularity evolved multiple times independently in the Rickettsiales.</title>
        <authorList>
            <person name="Castelli M."/>
            <person name="Nardi T."/>
            <person name="Gammuto L."/>
            <person name="Bellinzona G."/>
            <person name="Sabaneyeva E."/>
            <person name="Potekhin A."/>
            <person name="Serra V."/>
            <person name="Petroni G."/>
            <person name="Sassera D."/>
        </authorList>
    </citation>
    <scope>NUCLEOTIDE SEQUENCE [LARGE SCALE GENOMIC DNA]</scope>
    <source>
        <strain evidence="5 6">Kr 154-4</strain>
    </source>
</reference>
<dbReference type="InterPro" id="IPR006143">
    <property type="entry name" value="RND_pump_MFP"/>
</dbReference>
<dbReference type="Gene3D" id="2.40.420.20">
    <property type="match status" value="1"/>
</dbReference>
<evidence type="ECO:0000313" key="6">
    <source>
        <dbReference type="Proteomes" id="UP001326613"/>
    </source>
</evidence>
<dbReference type="SUPFAM" id="SSF111369">
    <property type="entry name" value="HlyD-like secretion proteins"/>
    <property type="match status" value="1"/>
</dbReference>
<dbReference type="InterPro" id="IPR058637">
    <property type="entry name" value="YknX-like_C"/>
</dbReference>
<feature type="chain" id="PRO_5046606075" evidence="2">
    <location>
        <begin position="21"/>
        <end position="332"/>
    </location>
</feature>
<dbReference type="EMBL" id="CP112932">
    <property type="protein sequence ID" value="WPY00839.1"/>
    <property type="molecule type" value="Genomic_DNA"/>
</dbReference>
<comment type="similarity">
    <text evidence="1">Belongs to the membrane fusion protein (MFP) (TC 8.A.1) family.</text>
</comment>
<evidence type="ECO:0000259" key="4">
    <source>
        <dbReference type="Pfam" id="PF25989"/>
    </source>
</evidence>
<proteinExistence type="inferred from homology"/>
<keyword evidence="6" id="KW-1185">Reference proteome</keyword>
<dbReference type="PANTHER" id="PTHR30469">
    <property type="entry name" value="MULTIDRUG RESISTANCE PROTEIN MDTA"/>
    <property type="match status" value="1"/>
</dbReference>
<keyword evidence="2" id="KW-0732">Signal</keyword>
<evidence type="ECO:0000256" key="2">
    <source>
        <dbReference type="SAM" id="SignalP"/>
    </source>
</evidence>
<name>A0ABZ0UXN8_9RICK</name>
<organism evidence="5 6">
    <name type="scientific">Candidatus Trichorickettsia mobilis</name>
    <dbReference type="NCBI Taxonomy" id="1346319"/>
    <lineage>
        <taxon>Bacteria</taxon>
        <taxon>Pseudomonadati</taxon>
        <taxon>Pseudomonadota</taxon>
        <taxon>Alphaproteobacteria</taxon>
        <taxon>Rickettsiales</taxon>
        <taxon>Rickettsiaceae</taxon>
        <taxon>Rickettsieae</taxon>
        <taxon>Candidatus Trichorickettsia</taxon>
    </lineage>
</organism>
<dbReference type="NCBIfam" id="TIGR01730">
    <property type="entry name" value="RND_mfp"/>
    <property type="match status" value="1"/>
</dbReference>